<dbReference type="Proteomes" id="UP000218702">
    <property type="component" value="Chromosome"/>
</dbReference>
<dbReference type="AlphaFoldDB" id="A0A1Z4V761"/>
<dbReference type="EMBL" id="AP018316">
    <property type="protein sequence ID" value="BAZ87391.1"/>
    <property type="molecule type" value="Genomic_DNA"/>
</dbReference>
<sequence length="211" mass="24123">MVTTATPAETRVLLENITWQTFKTMLAEMGSERANKISYHQGNIEVMTPLKPHESSNRLIEVFVGVLCEELGLEVNRVGSLTLTRDDLEYGAEPDSSYYIQNELLVREKENIDLAFDPPPDLVLEVEYSRPKIDKFKLYAAMGIPEFWLYNGTTLRVYILANGQYSETQTSHTFAAIPIKEIPRFIEESKKIGQIAVTRTFRNWVKLKASE</sequence>
<keyword evidence="3" id="KW-1185">Reference proteome</keyword>
<dbReference type="RefSeq" id="WP_096669395.1">
    <property type="nucleotide sequence ID" value="NZ_AP018316.1"/>
</dbReference>
<reference evidence="2 3" key="1">
    <citation type="submission" date="2017-06" db="EMBL/GenBank/DDBJ databases">
        <title>Genome sequencing of cyanobaciteial culture collection at National Institute for Environmental Studies (NIES).</title>
        <authorList>
            <person name="Hirose Y."/>
            <person name="Shimura Y."/>
            <person name="Fujisawa T."/>
            <person name="Nakamura Y."/>
            <person name="Kawachi M."/>
        </authorList>
    </citation>
    <scope>NUCLEOTIDE SEQUENCE [LARGE SCALE GENOMIC DNA]</scope>
    <source>
        <strain evidence="2 3">NIES-806</strain>
    </source>
</reference>
<feature type="domain" description="Putative restriction endonuclease" evidence="1">
    <location>
        <begin position="20"/>
        <end position="173"/>
    </location>
</feature>
<dbReference type="InterPro" id="IPR011335">
    <property type="entry name" value="Restrct_endonuc-II-like"/>
</dbReference>
<dbReference type="OrthoDB" id="482924at2"/>
<name>A0A1Z4V761_9CYAN</name>
<dbReference type="PANTHER" id="PTHR47152:SF1">
    <property type="entry name" value="SLL1186 PROTEIN"/>
    <property type="match status" value="1"/>
</dbReference>
<evidence type="ECO:0000313" key="2">
    <source>
        <dbReference type="EMBL" id="BAZ87391.1"/>
    </source>
</evidence>
<dbReference type="InterPro" id="IPR008538">
    <property type="entry name" value="Uma2"/>
</dbReference>
<dbReference type="SUPFAM" id="SSF52980">
    <property type="entry name" value="Restriction endonuclease-like"/>
    <property type="match status" value="1"/>
</dbReference>
<accession>A0A1Z4V761</accession>
<dbReference type="PANTHER" id="PTHR47152">
    <property type="entry name" value="SLR2084 PROTEIN-RELATED"/>
    <property type="match status" value="1"/>
</dbReference>
<dbReference type="Gene3D" id="3.90.1570.10">
    <property type="entry name" value="tt1808, chain A"/>
    <property type="match status" value="1"/>
</dbReference>
<dbReference type="CDD" id="cd06260">
    <property type="entry name" value="DUF820-like"/>
    <property type="match status" value="1"/>
</dbReference>
<dbReference type="KEGG" id="dcm:NIES806_36140"/>
<protein>
    <recommendedName>
        <fullName evidence="1">Putative restriction endonuclease domain-containing protein</fullName>
    </recommendedName>
</protein>
<dbReference type="Pfam" id="PF05685">
    <property type="entry name" value="Uma2"/>
    <property type="match status" value="1"/>
</dbReference>
<gene>
    <name evidence="2" type="ORF">NIES806_36140</name>
</gene>
<dbReference type="InterPro" id="IPR012296">
    <property type="entry name" value="Nuclease_put_TT1808"/>
</dbReference>
<evidence type="ECO:0000259" key="1">
    <source>
        <dbReference type="Pfam" id="PF05685"/>
    </source>
</evidence>
<evidence type="ECO:0000313" key="3">
    <source>
        <dbReference type="Proteomes" id="UP000218702"/>
    </source>
</evidence>
<organism evidence="2 3">
    <name type="scientific">Dolichospermum compactum NIES-806</name>
    <dbReference type="NCBI Taxonomy" id="1973481"/>
    <lineage>
        <taxon>Bacteria</taxon>
        <taxon>Bacillati</taxon>
        <taxon>Cyanobacteriota</taxon>
        <taxon>Cyanophyceae</taxon>
        <taxon>Nostocales</taxon>
        <taxon>Aphanizomenonaceae</taxon>
        <taxon>Dolichospermum</taxon>
        <taxon>Dolichospermum compactum</taxon>
    </lineage>
</organism>
<proteinExistence type="predicted"/>